<protein>
    <recommendedName>
        <fullName evidence="2">UBX domain-containing protein</fullName>
    </recommendedName>
</protein>
<dbReference type="InterPro" id="IPR049483">
    <property type="entry name" value="FAF1_2-like_UAS"/>
</dbReference>
<feature type="compositionally biased region" description="Basic and acidic residues" evidence="1">
    <location>
        <begin position="321"/>
        <end position="333"/>
    </location>
</feature>
<reference evidence="3" key="2">
    <citation type="submission" date="2020-10" db="EMBL/GenBank/DDBJ databases">
        <authorList>
            <person name="Cooper E.A."/>
            <person name="Brenton Z.W."/>
            <person name="Flinn B.S."/>
            <person name="Jenkins J."/>
            <person name="Shu S."/>
            <person name="Flowers D."/>
            <person name="Luo F."/>
            <person name="Wang Y."/>
            <person name="Xia P."/>
            <person name="Barry K."/>
            <person name="Daum C."/>
            <person name="Lipzen A."/>
            <person name="Yoshinaga Y."/>
            <person name="Schmutz J."/>
            <person name="Saski C."/>
            <person name="Vermerris W."/>
            <person name="Kresovich S."/>
        </authorList>
    </citation>
    <scope>NUCLEOTIDE SEQUENCE</scope>
</reference>
<accession>A0A921RR87</accession>
<dbReference type="Gene3D" id="3.40.30.10">
    <property type="entry name" value="Glutaredoxin"/>
    <property type="match status" value="1"/>
</dbReference>
<dbReference type="Proteomes" id="UP000807115">
    <property type="component" value="Chromosome 2"/>
</dbReference>
<dbReference type="PANTHER" id="PTHR23322">
    <property type="entry name" value="FAS-ASSOCIATED PROTEIN"/>
    <property type="match status" value="1"/>
</dbReference>
<dbReference type="InterPro" id="IPR036249">
    <property type="entry name" value="Thioredoxin-like_sf"/>
</dbReference>
<dbReference type="EMBL" id="CM027681">
    <property type="protein sequence ID" value="KAG0544191.1"/>
    <property type="molecule type" value="Genomic_DNA"/>
</dbReference>
<dbReference type="Pfam" id="PF21021">
    <property type="entry name" value="FAF1"/>
    <property type="match status" value="1"/>
</dbReference>
<evidence type="ECO:0000256" key="1">
    <source>
        <dbReference type="SAM" id="MobiDB-lite"/>
    </source>
</evidence>
<feature type="region of interest" description="Disordered" evidence="1">
    <location>
        <begin position="221"/>
        <end position="244"/>
    </location>
</feature>
<evidence type="ECO:0000313" key="4">
    <source>
        <dbReference type="Proteomes" id="UP000807115"/>
    </source>
</evidence>
<evidence type="ECO:0000259" key="2">
    <source>
        <dbReference type="PROSITE" id="PS50033"/>
    </source>
</evidence>
<gene>
    <name evidence="3" type="ORF">BDA96_02G254200</name>
</gene>
<dbReference type="PROSITE" id="PS50033">
    <property type="entry name" value="UBX"/>
    <property type="match status" value="1"/>
</dbReference>
<feature type="region of interest" description="Disordered" evidence="1">
    <location>
        <begin position="274"/>
        <end position="336"/>
    </location>
</feature>
<evidence type="ECO:0000313" key="3">
    <source>
        <dbReference type="EMBL" id="KAG0544191.1"/>
    </source>
</evidence>
<dbReference type="Pfam" id="PF00789">
    <property type="entry name" value="UBX"/>
    <property type="match status" value="1"/>
</dbReference>
<reference evidence="3" key="1">
    <citation type="journal article" date="2019" name="BMC Genomics">
        <title>A new reference genome for Sorghum bicolor reveals high levels of sequence similarity between sweet and grain genotypes: implications for the genetics of sugar metabolism.</title>
        <authorList>
            <person name="Cooper E.A."/>
            <person name="Brenton Z.W."/>
            <person name="Flinn B.S."/>
            <person name="Jenkins J."/>
            <person name="Shu S."/>
            <person name="Flowers D."/>
            <person name="Luo F."/>
            <person name="Wang Y."/>
            <person name="Xia P."/>
            <person name="Barry K."/>
            <person name="Daum C."/>
            <person name="Lipzen A."/>
            <person name="Yoshinaga Y."/>
            <person name="Schmutz J."/>
            <person name="Saski C."/>
            <person name="Vermerris W."/>
            <person name="Kresovich S."/>
        </authorList>
    </citation>
    <scope>NUCLEOTIDE SEQUENCE</scope>
</reference>
<name>A0A921RR87_SORBI</name>
<feature type="domain" description="UBX" evidence="2">
    <location>
        <begin position="330"/>
        <end position="408"/>
    </location>
</feature>
<dbReference type="Gene3D" id="3.10.20.90">
    <property type="entry name" value="Phosphatidylinositol 3-kinase Catalytic Subunit, Chain A, domain 1"/>
    <property type="match status" value="1"/>
</dbReference>
<organism evidence="3 4">
    <name type="scientific">Sorghum bicolor</name>
    <name type="common">Sorghum</name>
    <name type="synonym">Sorghum vulgare</name>
    <dbReference type="NCBI Taxonomy" id="4558"/>
    <lineage>
        <taxon>Eukaryota</taxon>
        <taxon>Viridiplantae</taxon>
        <taxon>Streptophyta</taxon>
        <taxon>Embryophyta</taxon>
        <taxon>Tracheophyta</taxon>
        <taxon>Spermatophyta</taxon>
        <taxon>Magnoliopsida</taxon>
        <taxon>Liliopsida</taxon>
        <taxon>Poales</taxon>
        <taxon>Poaceae</taxon>
        <taxon>PACMAD clade</taxon>
        <taxon>Panicoideae</taxon>
        <taxon>Andropogonodae</taxon>
        <taxon>Andropogoneae</taxon>
        <taxon>Sorghinae</taxon>
        <taxon>Sorghum</taxon>
    </lineage>
</organism>
<dbReference type="CDD" id="cd02958">
    <property type="entry name" value="UAS"/>
    <property type="match status" value="1"/>
</dbReference>
<dbReference type="SUPFAM" id="SSF52833">
    <property type="entry name" value="Thioredoxin-like"/>
    <property type="match status" value="1"/>
</dbReference>
<dbReference type="PANTHER" id="PTHR23322:SF71">
    <property type="entry name" value="UBIQUITIN-ASSOCIATED (UBA) PROTEIN-RELATED"/>
    <property type="match status" value="1"/>
</dbReference>
<dbReference type="InterPro" id="IPR050730">
    <property type="entry name" value="UBX_domain-protein"/>
</dbReference>
<dbReference type="AlphaFoldDB" id="A0A921RR87"/>
<dbReference type="SUPFAM" id="SSF54236">
    <property type="entry name" value="Ubiquitin-like"/>
    <property type="match status" value="1"/>
</dbReference>
<dbReference type="SMART" id="SM00166">
    <property type="entry name" value="UBX"/>
    <property type="match status" value="1"/>
</dbReference>
<feature type="compositionally biased region" description="Basic residues" evidence="1">
    <location>
        <begin position="47"/>
        <end position="57"/>
    </location>
</feature>
<sequence>MSSSSSSGPARGSSASAGESLRNSCNDFARTLARLPASIMEGLSRSIPRRGATRRSSGHPSALPHHLRPPQQQQLPLPPFVPEELLFFSVFEQQYGGHHPFFYGCRFADALRAARREGKLVFVYLHDPGHPYTEPFCRRTLCADVVVEFLDANFVSWGAVTGTGEGPGMVASLQPGSFPFCAVVAPVSDESIAVLQQVEGPVSPSELVEILQRTIDEQGAAFGSSRPVEQAAAPRSSRLAEEEERRWRSAQRLRQEQDVAYMESLRKDQLFWVQEKERSRKSQQEGASIARPRAGNELRPRRAGQAPREPTKTTTQIRASPHKETAPSHRTEPNTKIMVRFPNGERRQQSFHHTDTIREVYRYVDSQNIPGIGSYQLVRSYPRKTYGQQQLGMTLGDAGFYPSVTLYIEQLQ</sequence>
<proteinExistence type="predicted"/>
<feature type="region of interest" description="Disordered" evidence="1">
    <location>
        <begin position="44"/>
        <end position="74"/>
    </location>
</feature>
<feature type="compositionally biased region" description="Basic and acidic residues" evidence="1">
    <location>
        <begin position="274"/>
        <end position="283"/>
    </location>
</feature>
<dbReference type="SMART" id="SM00594">
    <property type="entry name" value="UAS"/>
    <property type="match status" value="1"/>
</dbReference>
<comment type="caution">
    <text evidence="3">The sequence shown here is derived from an EMBL/GenBank/DDBJ whole genome shotgun (WGS) entry which is preliminary data.</text>
</comment>
<dbReference type="InterPro" id="IPR001012">
    <property type="entry name" value="UBX_dom"/>
</dbReference>
<feature type="region of interest" description="Disordered" evidence="1">
    <location>
        <begin position="1"/>
        <end position="21"/>
    </location>
</feature>
<feature type="compositionally biased region" description="Low complexity" evidence="1">
    <location>
        <begin position="1"/>
        <end position="20"/>
    </location>
</feature>
<dbReference type="InterPro" id="IPR029071">
    <property type="entry name" value="Ubiquitin-like_domsf"/>
</dbReference>
<dbReference type="InterPro" id="IPR006577">
    <property type="entry name" value="UAS"/>
</dbReference>
<dbReference type="CDD" id="cd01767">
    <property type="entry name" value="UBX"/>
    <property type="match status" value="1"/>
</dbReference>